<dbReference type="PROSITE" id="PS50932">
    <property type="entry name" value="HTH_LACI_2"/>
    <property type="match status" value="1"/>
</dbReference>
<gene>
    <name evidence="5" type="ORF">BCF53_1336</name>
</gene>
<evidence type="ECO:0000313" key="5">
    <source>
        <dbReference type="EMBL" id="TCS35677.1"/>
    </source>
</evidence>
<reference evidence="5 6" key="1">
    <citation type="submission" date="2019-03" db="EMBL/GenBank/DDBJ databases">
        <title>Genomic Encyclopedia of Archaeal and Bacterial Type Strains, Phase II (KMG-II): from individual species to whole genera.</title>
        <authorList>
            <person name="Goeker M."/>
        </authorList>
    </citation>
    <scope>NUCLEOTIDE SEQUENCE [LARGE SCALE GENOMIC DNA]</scope>
    <source>
        <strain evidence="5 6">DSM 15388</strain>
    </source>
</reference>
<dbReference type="InterPro" id="IPR010982">
    <property type="entry name" value="Lambda_DNA-bd_dom_sf"/>
</dbReference>
<dbReference type="SUPFAM" id="SSF53822">
    <property type="entry name" value="Periplasmic binding protein-like I"/>
    <property type="match status" value="1"/>
</dbReference>
<dbReference type="InterPro" id="IPR046335">
    <property type="entry name" value="LacI/GalR-like_sensor"/>
</dbReference>
<feature type="domain" description="HTH lacI-type" evidence="4">
    <location>
        <begin position="2"/>
        <end position="56"/>
    </location>
</feature>
<dbReference type="SMART" id="SM00354">
    <property type="entry name" value="HTH_LACI"/>
    <property type="match status" value="1"/>
</dbReference>
<accession>A0A4R3HRE4</accession>
<dbReference type="GO" id="GO:0003700">
    <property type="term" value="F:DNA-binding transcription factor activity"/>
    <property type="evidence" value="ECO:0007669"/>
    <property type="project" value="TreeGrafter"/>
</dbReference>
<protein>
    <submittedName>
        <fullName evidence="5">DNA-binding LacI/PurR family transcriptional regulator</fullName>
    </submittedName>
</protein>
<dbReference type="AlphaFoldDB" id="A0A4R3HRE4"/>
<dbReference type="InterPro" id="IPR028082">
    <property type="entry name" value="Peripla_BP_I"/>
</dbReference>
<organism evidence="5 6">
    <name type="scientific">Reinekea marinisedimentorum</name>
    <dbReference type="NCBI Taxonomy" id="230495"/>
    <lineage>
        <taxon>Bacteria</taxon>
        <taxon>Pseudomonadati</taxon>
        <taxon>Pseudomonadota</taxon>
        <taxon>Gammaproteobacteria</taxon>
        <taxon>Oceanospirillales</taxon>
        <taxon>Saccharospirillaceae</taxon>
        <taxon>Reinekea</taxon>
    </lineage>
</organism>
<name>A0A4R3HRE4_9GAMM</name>
<dbReference type="CDD" id="cd01392">
    <property type="entry name" value="HTH_LacI"/>
    <property type="match status" value="1"/>
</dbReference>
<evidence type="ECO:0000313" key="6">
    <source>
        <dbReference type="Proteomes" id="UP000295793"/>
    </source>
</evidence>
<keyword evidence="6" id="KW-1185">Reference proteome</keyword>
<dbReference type="RefSeq" id="WP_132704211.1">
    <property type="nucleotide sequence ID" value="NZ_SLZR01000033.1"/>
</dbReference>
<dbReference type="PANTHER" id="PTHR30146">
    <property type="entry name" value="LACI-RELATED TRANSCRIPTIONAL REPRESSOR"/>
    <property type="match status" value="1"/>
</dbReference>
<proteinExistence type="predicted"/>
<evidence type="ECO:0000259" key="4">
    <source>
        <dbReference type="PROSITE" id="PS50932"/>
    </source>
</evidence>
<keyword evidence="2 5" id="KW-0238">DNA-binding</keyword>
<dbReference type="SUPFAM" id="SSF47413">
    <property type="entry name" value="lambda repressor-like DNA-binding domains"/>
    <property type="match status" value="1"/>
</dbReference>
<evidence type="ECO:0000256" key="2">
    <source>
        <dbReference type="ARBA" id="ARBA00023125"/>
    </source>
</evidence>
<keyword evidence="3" id="KW-0804">Transcription</keyword>
<dbReference type="EMBL" id="SLZR01000033">
    <property type="protein sequence ID" value="TCS35677.1"/>
    <property type="molecule type" value="Genomic_DNA"/>
</dbReference>
<keyword evidence="1" id="KW-0805">Transcription regulation</keyword>
<dbReference type="InterPro" id="IPR000843">
    <property type="entry name" value="HTH_LacI"/>
</dbReference>
<dbReference type="Proteomes" id="UP000295793">
    <property type="component" value="Unassembled WGS sequence"/>
</dbReference>
<dbReference type="CDD" id="cd06267">
    <property type="entry name" value="PBP1_LacI_sugar_binding-like"/>
    <property type="match status" value="1"/>
</dbReference>
<dbReference type="GO" id="GO:0000976">
    <property type="term" value="F:transcription cis-regulatory region binding"/>
    <property type="evidence" value="ECO:0007669"/>
    <property type="project" value="TreeGrafter"/>
</dbReference>
<comment type="caution">
    <text evidence="5">The sequence shown here is derived from an EMBL/GenBank/DDBJ whole genome shotgun (WGS) entry which is preliminary data.</text>
</comment>
<evidence type="ECO:0000256" key="3">
    <source>
        <dbReference type="ARBA" id="ARBA00023163"/>
    </source>
</evidence>
<dbReference type="PANTHER" id="PTHR30146:SF154">
    <property type="entry name" value="TRANSCRIPTION REGULATOR, MEMBER OF GALR FAMILY"/>
    <property type="match status" value="1"/>
</dbReference>
<dbReference type="Gene3D" id="3.40.50.2300">
    <property type="match status" value="2"/>
</dbReference>
<dbReference type="OrthoDB" id="6619319at2"/>
<dbReference type="Gene3D" id="1.10.260.40">
    <property type="entry name" value="lambda repressor-like DNA-binding domains"/>
    <property type="match status" value="1"/>
</dbReference>
<dbReference type="Pfam" id="PF00356">
    <property type="entry name" value="LacI"/>
    <property type="match status" value="1"/>
</dbReference>
<sequence length="328" mass="35967">MSTVNDVAKLAKVSAMTVSRALNNPEKVSPKSLKRVEAAIAELGYRPNQAARALATNSTGIVKLVVPERLGTSDPYFTTLFAGVASILSKNHLAVLFEEDLTSNIKYDGLIVMGLNEQSDLSFLDYPAPVVVFGKGDDYQQTGQSVDWIDLNNEEASYIATKHLIGLGHTEIALFKFDADEPFLDEREVGYHLAMAEHGIKVRPEWVVSGIEHTSYGAKMQTMRTLRTTSVTGIVCTSDLLGIGVIQAARDLGIRIPDDLSVVGFDGVGYDQMADPRLTTMSQPVHWIGQRLGQLLLERIQHKGEPLPPKHELISAELVVRDSTARRK</sequence>
<evidence type="ECO:0000256" key="1">
    <source>
        <dbReference type="ARBA" id="ARBA00023015"/>
    </source>
</evidence>
<dbReference type="PROSITE" id="PS00356">
    <property type="entry name" value="HTH_LACI_1"/>
    <property type="match status" value="1"/>
</dbReference>
<dbReference type="Pfam" id="PF13377">
    <property type="entry name" value="Peripla_BP_3"/>
    <property type="match status" value="1"/>
</dbReference>